<evidence type="ECO:0000256" key="1">
    <source>
        <dbReference type="SAM" id="MobiDB-lite"/>
    </source>
</evidence>
<dbReference type="EMBL" id="JAGMUU010000003">
    <property type="protein sequence ID" value="KAH7157297.1"/>
    <property type="molecule type" value="Genomic_DNA"/>
</dbReference>
<feature type="compositionally biased region" description="Low complexity" evidence="1">
    <location>
        <begin position="112"/>
        <end position="124"/>
    </location>
</feature>
<evidence type="ECO:0000313" key="2">
    <source>
        <dbReference type="EMBL" id="KAH7157297.1"/>
    </source>
</evidence>
<reference evidence="2" key="1">
    <citation type="journal article" date="2021" name="Nat. Commun.">
        <title>Genetic determinants of endophytism in the Arabidopsis root mycobiome.</title>
        <authorList>
            <person name="Mesny F."/>
            <person name="Miyauchi S."/>
            <person name="Thiergart T."/>
            <person name="Pickel B."/>
            <person name="Atanasova L."/>
            <person name="Karlsson M."/>
            <person name="Huettel B."/>
            <person name="Barry K.W."/>
            <person name="Haridas S."/>
            <person name="Chen C."/>
            <person name="Bauer D."/>
            <person name="Andreopoulos W."/>
            <person name="Pangilinan J."/>
            <person name="LaButti K."/>
            <person name="Riley R."/>
            <person name="Lipzen A."/>
            <person name="Clum A."/>
            <person name="Drula E."/>
            <person name="Henrissat B."/>
            <person name="Kohler A."/>
            <person name="Grigoriev I.V."/>
            <person name="Martin F.M."/>
            <person name="Hacquard S."/>
        </authorList>
    </citation>
    <scope>NUCLEOTIDE SEQUENCE</scope>
    <source>
        <strain evidence="2">MPI-CAGE-AT-0021</strain>
    </source>
</reference>
<dbReference type="Proteomes" id="UP000717696">
    <property type="component" value="Unassembled WGS sequence"/>
</dbReference>
<protein>
    <submittedName>
        <fullName evidence="2">Uncharacterized protein</fullName>
    </submittedName>
</protein>
<keyword evidence="3" id="KW-1185">Reference proteome</keyword>
<feature type="region of interest" description="Disordered" evidence="1">
    <location>
        <begin position="103"/>
        <end position="124"/>
    </location>
</feature>
<comment type="caution">
    <text evidence="2">The sequence shown here is derived from an EMBL/GenBank/DDBJ whole genome shotgun (WGS) entry which is preliminary data.</text>
</comment>
<gene>
    <name evidence="2" type="ORF">B0J13DRAFT_649764</name>
</gene>
<accession>A0A9P9FBF9</accession>
<proteinExistence type="predicted"/>
<dbReference type="AlphaFoldDB" id="A0A9P9FBF9"/>
<organism evidence="2 3">
    <name type="scientific">Dactylonectria estremocensis</name>
    <dbReference type="NCBI Taxonomy" id="1079267"/>
    <lineage>
        <taxon>Eukaryota</taxon>
        <taxon>Fungi</taxon>
        <taxon>Dikarya</taxon>
        <taxon>Ascomycota</taxon>
        <taxon>Pezizomycotina</taxon>
        <taxon>Sordariomycetes</taxon>
        <taxon>Hypocreomycetidae</taxon>
        <taxon>Hypocreales</taxon>
        <taxon>Nectriaceae</taxon>
        <taxon>Dactylonectria</taxon>
    </lineage>
</organism>
<name>A0A9P9FBF9_9HYPO</name>
<evidence type="ECO:0000313" key="3">
    <source>
        <dbReference type="Proteomes" id="UP000717696"/>
    </source>
</evidence>
<sequence>MKGPSIYVLLVAGAMARGTPNPQTGSLLKARDSFCGTDQYGTDWWCTDADSLCCVGDETVSCMPSGSGCCTTGYYCLAGQTCTLVNGYQYCLYEESGSEVTYTAKTESAGQTESPDSSPDESSASTARVGNLWALASLLGAAIAWL</sequence>